<dbReference type="GO" id="GO:0004888">
    <property type="term" value="F:transmembrane signaling receptor activity"/>
    <property type="evidence" value="ECO:0007669"/>
    <property type="project" value="TreeGrafter"/>
</dbReference>
<dbReference type="InterPro" id="IPR003599">
    <property type="entry name" value="Ig_sub"/>
</dbReference>
<dbReference type="Pfam" id="PF07686">
    <property type="entry name" value="V-set"/>
    <property type="match status" value="1"/>
</dbReference>
<dbReference type="Proteomes" id="UP000314982">
    <property type="component" value="Unassembled WGS sequence"/>
</dbReference>
<keyword evidence="8" id="KW-1185">Reference proteome</keyword>
<keyword evidence="3" id="KW-0472">Membrane</keyword>
<dbReference type="AlphaFoldDB" id="A0A4W5MIE6"/>
<feature type="region of interest" description="Disordered" evidence="4">
    <location>
        <begin position="117"/>
        <end position="143"/>
    </location>
</feature>
<evidence type="ECO:0000313" key="8">
    <source>
        <dbReference type="Proteomes" id="UP000314982"/>
    </source>
</evidence>
<proteinExistence type="predicted"/>
<evidence type="ECO:0000313" key="7">
    <source>
        <dbReference type="Ensembl" id="ENSHHUP00000038616.1"/>
    </source>
</evidence>
<feature type="chain" id="PRO_5021384433" description="Immunoglobulin domain-containing protein" evidence="5">
    <location>
        <begin position="20"/>
        <end position="280"/>
    </location>
</feature>
<dbReference type="SUPFAM" id="SSF48726">
    <property type="entry name" value="Immunoglobulin"/>
    <property type="match status" value="1"/>
</dbReference>
<dbReference type="PANTHER" id="PTHR11860">
    <property type="entry name" value="POLYMERIC-IMMUNOGLOBULIN RECEPTOR"/>
    <property type="match status" value="1"/>
</dbReference>
<evidence type="ECO:0000256" key="2">
    <source>
        <dbReference type="ARBA" id="ARBA00022692"/>
    </source>
</evidence>
<keyword evidence="2" id="KW-0812">Transmembrane</keyword>
<reference evidence="8" key="1">
    <citation type="submission" date="2018-06" db="EMBL/GenBank/DDBJ databases">
        <title>Genome assembly of Danube salmon.</title>
        <authorList>
            <person name="Macqueen D.J."/>
            <person name="Gundappa M.K."/>
        </authorList>
    </citation>
    <scope>NUCLEOTIDE SEQUENCE [LARGE SCALE GENOMIC DNA]</scope>
</reference>
<dbReference type="Ensembl" id="ENSHHUT00000040138.1">
    <property type="protein sequence ID" value="ENSHHUP00000038616.1"/>
    <property type="gene ID" value="ENSHHUG00000024078.1"/>
</dbReference>
<keyword evidence="5" id="KW-0732">Signal</keyword>
<comment type="subcellular location">
    <subcellularLocation>
        <location evidence="1">Membrane</location>
    </subcellularLocation>
</comment>
<dbReference type="STRING" id="62062.ENSHHUP00000038616"/>
<dbReference type="InterPro" id="IPR050671">
    <property type="entry name" value="CD300_family_receptors"/>
</dbReference>
<reference evidence="7" key="3">
    <citation type="submission" date="2025-09" db="UniProtKB">
        <authorList>
            <consortium name="Ensembl"/>
        </authorList>
    </citation>
    <scope>IDENTIFICATION</scope>
</reference>
<dbReference type="PANTHER" id="PTHR11860:SF87">
    <property type="entry name" value="CMRF35-LIKE MOLECULE 8"/>
    <property type="match status" value="1"/>
</dbReference>
<organism evidence="7 8">
    <name type="scientific">Hucho hucho</name>
    <name type="common">huchen</name>
    <dbReference type="NCBI Taxonomy" id="62062"/>
    <lineage>
        <taxon>Eukaryota</taxon>
        <taxon>Metazoa</taxon>
        <taxon>Chordata</taxon>
        <taxon>Craniata</taxon>
        <taxon>Vertebrata</taxon>
        <taxon>Euteleostomi</taxon>
        <taxon>Actinopterygii</taxon>
        <taxon>Neopterygii</taxon>
        <taxon>Teleostei</taxon>
        <taxon>Protacanthopterygii</taxon>
        <taxon>Salmoniformes</taxon>
        <taxon>Salmonidae</taxon>
        <taxon>Salmoninae</taxon>
        <taxon>Hucho</taxon>
    </lineage>
</organism>
<name>A0A4W5MIE6_9TELE</name>
<feature type="region of interest" description="Disordered" evidence="4">
    <location>
        <begin position="255"/>
        <end position="280"/>
    </location>
</feature>
<evidence type="ECO:0000256" key="3">
    <source>
        <dbReference type="ARBA" id="ARBA00023136"/>
    </source>
</evidence>
<dbReference type="InterPro" id="IPR036179">
    <property type="entry name" value="Ig-like_dom_sf"/>
</dbReference>
<reference evidence="7" key="2">
    <citation type="submission" date="2025-08" db="UniProtKB">
        <authorList>
            <consortium name="Ensembl"/>
        </authorList>
    </citation>
    <scope>IDENTIFICATION</scope>
</reference>
<dbReference type="GO" id="GO:0005886">
    <property type="term" value="C:plasma membrane"/>
    <property type="evidence" value="ECO:0007669"/>
    <property type="project" value="TreeGrafter"/>
</dbReference>
<evidence type="ECO:0000256" key="5">
    <source>
        <dbReference type="SAM" id="SignalP"/>
    </source>
</evidence>
<dbReference type="Gene3D" id="2.60.40.10">
    <property type="entry name" value="Immunoglobulins"/>
    <property type="match status" value="1"/>
</dbReference>
<accession>A0A4W5MIE6</accession>
<feature type="domain" description="Immunoglobulin" evidence="6">
    <location>
        <begin position="14"/>
        <end position="116"/>
    </location>
</feature>
<evidence type="ECO:0000259" key="6">
    <source>
        <dbReference type="SMART" id="SM00409"/>
    </source>
</evidence>
<dbReference type="InterPro" id="IPR013106">
    <property type="entry name" value="Ig_V-set"/>
</dbReference>
<dbReference type="InterPro" id="IPR013783">
    <property type="entry name" value="Ig-like_fold"/>
</dbReference>
<sequence length="280" mass="30418">MFLFIALCVVESVITKVTGVVGGQVTIQCSYADKWYERSNDKYFCRKKCDSYNDILVQTQKNKNYIERGRYGIHDNRNGDFTVTIKNLVKSDSGTYWCGLDRSIKDSYQEVPTTTFLSLSSSPSSSSLPSSPSSSSSSSPSSSTLNGSVMSLSDVIEYGLFVVLSVILFSPPLQGCHGDGDYEEIKECPLRSGSATTTIYATANLPTSLSDSPHYATVNFHKNPSSPNKATAAIAKEGTSSYDYATVNFGQSPVYSSVNHPHSSSESPPIYSTVSKPRDT</sequence>
<feature type="signal peptide" evidence="5">
    <location>
        <begin position="1"/>
        <end position="19"/>
    </location>
</feature>
<dbReference type="SMART" id="SM00409">
    <property type="entry name" value="IG"/>
    <property type="match status" value="1"/>
</dbReference>
<protein>
    <recommendedName>
        <fullName evidence="6">Immunoglobulin domain-containing protein</fullName>
    </recommendedName>
</protein>
<dbReference type="GeneTree" id="ENSGT01150000287164"/>
<evidence type="ECO:0000256" key="4">
    <source>
        <dbReference type="SAM" id="MobiDB-lite"/>
    </source>
</evidence>
<evidence type="ECO:0000256" key="1">
    <source>
        <dbReference type="ARBA" id="ARBA00004370"/>
    </source>
</evidence>